<feature type="domain" description="Aminotransferase class I/classII large" evidence="7">
    <location>
        <begin position="36"/>
        <end position="401"/>
    </location>
</feature>
<dbReference type="GO" id="GO:0006520">
    <property type="term" value="P:amino acid metabolic process"/>
    <property type="evidence" value="ECO:0007669"/>
    <property type="project" value="InterPro"/>
</dbReference>
<reference evidence="9" key="1">
    <citation type="submission" date="2019-05" db="EMBL/GenBank/DDBJ databases">
        <title>Complete genome sequencing of Dialister sp. strain 5BBH33.</title>
        <authorList>
            <person name="Sakamoto M."/>
            <person name="Murakami T."/>
            <person name="Mori H."/>
        </authorList>
    </citation>
    <scope>NUCLEOTIDE SEQUENCE [LARGE SCALE GENOMIC DNA]</scope>
    <source>
        <strain evidence="9">5BBH33</strain>
    </source>
</reference>
<evidence type="ECO:0000313" key="8">
    <source>
        <dbReference type="EMBL" id="BBK25350.1"/>
    </source>
</evidence>
<comment type="subunit">
    <text evidence="3">Homodimer.</text>
</comment>
<comment type="similarity">
    <text evidence="2">Belongs to the class-I pyridoxal-phosphate-dependent aminotransferase family.</text>
</comment>
<dbReference type="EMBL" id="AP019697">
    <property type="protein sequence ID" value="BBK25350.1"/>
    <property type="molecule type" value="Genomic_DNA"/>
</dbReference>
<evidence type="ECO:0000256" key="3">
    <source>
        <dbReference type="ARBA" id="ARBA00011738"/>
    </source>
</evidence>
<gene>
    <name evidence="8" type="ORF">Dia5BBH33_12850</name>
</gene>
<dbReference type="SUPFAM" id="SSF53383">
    <property type="entry name" value="PLP-dependent transferases"/>
    <property type="match status" value="1"/>
</dbReference>
<dbReference type="CDD" id="cd00609">
    <property type="entry name" value="AAT_like"/>
    <property type="match status" value="1"/>
</dbReference>
<dbReference type="InterPro" id="IPR015421">
    <property type="entry name" value="PyrdxlP-dep_Trfase_major"/>
</dbReference>
<keyword evidence="6" id="KW-0663">Pyridoxal phosphate</keyword>
<dbReference type="GeneID" id="92716512"/>
<evidence type="ECO:0000259" key="7">
    <source>
        <dbReference type="Pfam" id="PF00155"/>
    </source>
</evidence>
<comment type="cofactor">
    <cofactor evidence="1">
        <name>pyridoxal 5'-phosphate</name>
        <dbReference type="ChEBI" id="CHEBI:597326"/>
    </cofactor>
</comment>
<keyword evidence="9" id="KW-1185">Reference proteome</keyword>
<sequence>MVSLAAPHAKGKKSNDVIFGTSAAAKADIQKIGAEHVVNATIGTILDDDEKIVCLPVVERVFKSLPMADIISYAPIAGTPKYLEDAQAVCFGSHRPDAYTAAISTTGGTGGIHHAVHNYTSPGDEVLTSDWYWGAYKTICEDNNRKLRTYKLFDEDPQFNRASFEGNILHMAENQENVMAIINSPAHNPTGHALTSEDWDFVISLFTELAEKGKHMILFADVAYLDYAGPDARDFFSKFSKLHENILVLVEYSMSKGFTMYGLRSGALIAISSSQDVITEFSDINSFTSRATWSNTVRGAQETLCRIWEDEKLRNEWETEKEEYYKLIQERAAIFVEEAKEVGLPILPYKSGFFISVPAKDSKAACKALYDDHIYLVPLAAGVRIAVCAVSKKKMHGIAAKLKAAMERTGQL</sequence>
<dbReference type="KEGG" id="dho:Dia5BBH33_12850"/>
<evidence type="ECO:0000256" key="4">
    <source>
        <dbReference type="ARBA" id="ARBA00022576"/>
    </source>
</evidence>
<organism evidence="8 9">
    <name type="scientific">Dialister hominis</name>
    <dbReference type="NCBI Taxonomy" id="2582419"/>
    <lineage>
        <taxon>Bacteria</taxon>
        <taxon>Bacillati</taxon>
        <taxon>Bacillota</taxon>
        <taxon>Negativicutes</taxon>
        <taxon>Veillonellales</taxon>
        <taxon>Veillonellaceae</taxon>
        <taxon>Dialister</taxon>
    </lineage>
</organism>
<dbReference type="Gene3D" id="3.90.1150.10">
    <property type="entry name" value="Aspartate Aminotransferase, domain 1"/>
    <property type="match status" value="1"/>
</dbReference>
<accession>A0A8D4UUR0</accession>
<evidence type="ECO:0000256" key="1">
    <source>
        <dbReference type="ARBA" id="ARBA00001933"/>
    </source>
</evidence>
<dbReference type="GO" id="GO:0030170">
    <property type="term" value="F:pyridoxal phosphate binding"/>
    <property type="evidence" value="ECO:0007669"/>
    <property type="project" value="InterPro"/>
</dbReference>
<dbReference type="AlphaFoldDB" id="A0A8D4UUR0"/>
<dbReference type="InterPro" id="IPR000796">
    <property type="entry name" value="Asp_trans"/>
</dbReference>
<evidence type="ECO:0000313" key="9">
    <source>
        <dbReference type="Proteomes" id="UP000320585"/>
    </source>
</evidence>
<evidence type="ECO:0000256" key="6">
    <source>
        <dbReference type="ARBA" id="ARBA00022898"/>
    </source>
</evidence>
<dbReference type="PANTHER" id="PTHR11879:SF22">
    <property type="entry name" value="ASPARTATE AMINOTRANSFERASE, MITOCHONDRIAL"/>
    <property type="match status" value="1"/>
</dbReference>
<dbReference type="Proteomes" id="UP000320585">
    <property type="component" value="Chromosome"/>
</dbReference>
<dbReference type="InterPro" id="IPR015422">
    <property type="entry name" value="PyrdxlP-dep_Trfase_small"/>
</dbReference>
<dbReference type="InterPro" id="IPR004839">
    <property type="entry name" value="Aminotransferase_I/II_large"/>
</dbReference>
<keyword evidence="4 8" id="KW-0032">Aminotransferase</keyword>
<dbReference type="Pfam" id="PF00155">
    <property type="entry name" value="Aminotran_1_2"/>
    <property type="match status" value="1"/>
</dbReference>
<dbReference type="RefSeq" id="WP_143332608.1">
    <property type="nucleotide sequence ID" value="NZ_AP019697.1"/>
</dbReference>
<proteinExistence type="inferred from homology"/>
<dbReference type="Gene3D" id="3.40.640.10">
    <property type="entry name" value="Type I PLP-dependent aspartate aminotransferase-like (Major domain)"/>
    <property type="match status" value="1"/>
</dbReference>
<dbReference type="InterPro" id="IPR015424">
    <property type="entry name" value="PyrdxlP-dep_Trfase"/>
</dbReference>
<keyword evidence="5 8" id="KW-0808">Transferase</keyword>
<dbReference type="GO" id="GO:0042802">
    <property type="term" value="F:identical protein binding"/>
    <property type="evidence" value="ECO:0007669"/>
    <property type="project" value="TreeGrafter"/>
</dbReference>
<dbReference type="PANTHER" id="PTHR11879">
    <property type="entry name" value="ASPARTATE AMINOTRANSFERASE"/>
    <property type="match status" value="1"/>
</dbReference>
<dbReference type="GO" id="GO:0008483">
    <property type="term" value="F:transaminase activity"/>
    <property type="evidence" value="ECO:0007669"/>
    <property type="project" value="UniProtKB-KW"/>
</dbReference>
<evidence type="ECO:0000256" key="5">
    <source>
        <dbReference type="ARBA" id="ARBA00022679"/>
    </source>
</evidence>
<protein>
    <submittedName>
        <fullName evidence="8">Aspartate aminotransferase</fullName>
    </submittedName>
</protein>
<name>A0A8D4UUR0_9FIRM</name>
<evidence type="ECO:0000256" key="2">
    <source>
        <dbReference type="ARBA" id="ARBA00007441"/>
    </source>
</evidence>
<dbReference type="OrthoDB" id="9766445at2"/>